<dbReference type="EMBL" id="SNRW01004061">
    <property type="protein sequence ID" value="KAA6388244.1"/>
    <property type="molecule type" value="Genomic_DNA"/>
</dbReference>
<feature type="transmembrane region" description="Helical" evidence="2">
    <location>
        <begin position="136"/>
        <end position="154"/>
    </location>
</feature>
<gene>
    <name evidence="3" type="ORF">EZS28_016227</name>
</gene>
<comment type="caution">
    <text evidence="3">The sequence shown here is derived from an EMBL/GenBank/DDBJ whole genome shotgun (WGS) entry which is preliminary data.</text>
</comment>
<feature type="transmembrane region" description="Helical" evidence="2">
    <location>
        <begin position="564"/>
        <end position="581"/>
    </location>
</feature>
<name>A0A5J4VZY3_9EUKA</name>
<keyword evidence="2" id="KW-0812">Transmembrane</keyword>
<evidence type="ECO:0000313" key="4">
    <source>
        <dbReference type="Proteomes" id="UP000324800"/>
    </source>
</evidence>
<evidence type="ECO:0000313" key="3">
    <source>
        <dbReference type="EMBL" id="KAA6388244.1"/>
    </source>
</evidence>
<keyword evidence="2" id="KW-1133">Transmembrane helix</keyword>
<sequence>ALRGEKYSYTFINNTAPDNIILALIFNIEINAILLFISAFNSSVISLVNIVLSAILMFFSVRRGLRLNRKWKKWWSGLILLLFLEIVVVIASTFILIFYHWSCPDSTSNIIVNSNCDYWSRFIHVLEGLLNLKIDILILLSLPLLVASLTRYLLFSDMHTGRNIEKDQEKADDQKERERQIEYKRRKEKWTEAHEKLNNKGYSREMGKRNKFSFPWNNSNRRNSQSQGSYQSQGAYDIAYKNNQYGFGENQSIPHSLSFPQFDKLNLGDQIKEMKKVKQVGVFDNYNLPTEEELKLLVLENQDQLHLLDQQYYGYSGSLSSDLNSLKVPDSQRSKDSVASNQQATSSNSSALNMQENNPTQSLLDSQNSIKSNNNKYASSLSQVKISQLPSSVFRHFDVPKMSKLSYYSIRIIMPIILIIILCCLPFAPFTSLLFLTVTTVIQLGDYILFSPNIWRIPLIIIVILTHFPLIIYPFEIILELFVNDSQKGATASAVNVLQQILKQYGKLLGCAFEQIIQRDNNTTDNTTVSNNNPLSITSLLIRKISNADAIVGETGETESKTDYNLIVGILLTFCVFLILIQSRLLSRVPTVAFAHNCAVRREKVSYLNAYSPILVTKRRVQRRKLRAKKMESRLEKVMM</sequence>
<protein>
    <submittedName>
        <fullName evidence="3">Uncharacterized protein</fullName>
    </submittedName>
</protein>
<feature type="compositionally biased region" description="Low complexity" evidence="1">
    <location>
        <begin position="337"/>
        <end position="351"/>
    </location>
</feature>
<evidence type="ECO:0000256" key="2">
    <source>
        <dbReference type="SAM" id="Phobius"/>
    </source>
</evidence>
<feature type="compositionally biased region" description="Polar residues" evidence="1">
    <location>
        <begin position="352"/>
        <end position="366"/>
    </location>
</feature>
<feature type="transmembrane region" description="Helical" evidence="2">
    <location>
        <begin position="405"/>
        <end position="428"/>
    </location>
</feature>
<feature type="transmembrane region" description="Helical" evidence="2">
    <location>
        <begin position="20"/>
        <end position="38"/>
    </location>
</feature>
<dbReference type="AlphaFoldDB" id="A0A5J4VZY3"/>
<organism evidence="3 4">
    <name type="scientific">Streblomastix strix</name>
    <dbReference type="NCBI Taxonomy" id="222440"/>
    <lineage>
        <taxon>Eukaryota</taxon>
        <taxon>Metamonada</taxon>
        <taxon>Preaxostyla</taxon>
        <taxon>Oxymonadida</taxon>
        <taxon>Streblomastigidae</taxon>
        <taxon>Streblomastix</taxon>
    </lineage>
</organism>
<accession>A0A5J4VZY3</accession>
<reference evidence="3 4" key="1">
    <citation type="submission" date="2019-03" db="EMBL/GenBank/DDBJ databases">
        <title>Single cell metagenomics reveals metabolic interactions within the superorganism composed of flagellate Streblomastix strix and complex community of Bacteroidetes bacteria on its surface.</title>
        <authorList>
            <person name="Treitli S.C."/>
            <person name="Kolisko M."/>
            <person name="Husnik F."/>
            <person name="Keeling P."/>
            <person name="Hampl V."/>
        </authorList>
    </citation>
    <scope>NUCLEOTIDE SEQUENCE [LARGE SCALE GENOMIC DNA]</scope>
    <source>
        <strain evidence="3">ST1C</strain>
    </source>
</reference>
<feature type="transmembrane region" description="Helical" evidence="2">
    <location>
        <begin position="44"/>
        <end position="62"/>
    </location>
</feature>
<proteinExistence type="predicted"/>
<evidence type="ECO:0000256" key="1">
    <source>
        <dbReference type="SAM" id="MobiDB-lite"/>
    </source>
</evidence>
<feature type="region of interest" description="Disordered" evidence="1">
    <location>
        <begin position="213"/>
        <end position="232"/>
    </location>
</feature>
<feature type="transmembrane region" description="Helical" evidence="2">
    <location>
        <begin position="457"/>
        <end position="475"/>
    </location>
</feature>
<feature type="region of interest" description="Disordered" evidence="1">
    <location>
        <begin position="325"/>
        <end position="366"/>
    </location>
</feature>
<feature type="compositionally biased region" description="Low complexity" evidence="1">
    <location>
        <begin position="217"/>
        <end position="232"/>
    </location>
</feature>
<dbReference type="Proteomes" id="UP000324800">
    <property type="component" value="Unassembled WGS sequence"/>
</dbReference>
<feature type="non-terminal residue" evidence="3">
    <location>
        <position position="1"/>
    </location>
</feature>
<feature type="transmembrane region" description="Helical" evidence="2">
    <location>
        <begin position="74"/>
        <end position="99"/>
    </location>
</feature>
<keyword evidence="2" id="KW-0472">Membrane</keyword>